<dbReference type="PIRSF" id="PIRSF026343">
    <property type="entry name" value="NlpB"/>
    <property type="match status" value="1"/>
</dbReference>
<keyword evidence="5 6" id="KW-0449">Lipoprotein</keyword>
<evidence type="ECO:0000313" key="7">
    <source>
        <dbReference type="EMBL" id="MCL1126954.1"/>
    </source>
</evidence>
<dbReference type="EMBL" id="JAKIKS010000118">
    <property type="protein sequence ID" value="MCL1126954.1"/>
    <property type="molecule type" value="Genomic_DNA"/>
</dbReference>
<comment type="subcellular location">
    <subcellularLocation>
        <location evidence="6">Cell outer membrane</location>
        <topology evidence="6">Lipid-anchor</topology>
    </subcellularLocation>
</comment>
<comment type="subunit">
    <text evidence="6">Part of the Bam complex.</text>
</comment>
<keyword evidence="8" id="KW-1185">Reference proteome</keyword>
<comment type="similarity">
    <text evidence="6">Belongs to the BamC family.</text>
</comment>
<evidence type="ECO:0000313" key="8">
    <source>
        <dbReference type="Proteomes" id="UP001203423"/>
    </source>
</evidence>
<keyword evidence="1 6" id="KW-0732">Signal</keyword>
<evidence type="ECO:0000256" key="6">
    <source>
        <dbReference type="HAMAP-Rule" id="MF_00924"/>
    </source>
</evidence>
<evidence type="ECO:0000256" key="3">
    <source>
        <dbReference type="ARBA" id="ARBA00023139"/>
    </source>
</evidence>
<gene>
    <name evidence="6 7" type="primary">bamC</name>
    <name evidence="7" type="ORF">L2764_21365</name>
</gene>
<organism evidence="7 8">
    <name type="scientific">Shewanella surugensis</name>
    <dbReference type="NCBI Taxonomy" id="212020"/>
    <lineage>
        <taxon>Bacteria</taxon>
        <taxon>Pseudomonadati</taxon>
        <taxon>Pseudomonadota</taxon>
        <taxon>Gammaproteobacteria</taxon>
        <taxon>Alteromonadales</taxon>
        <taxon>Shewanellaceae</taxon>
        <taxon>Shewanella</taxon>
    </lineage>
</organism>
<keyword evidence="4 6" id="KW-0998">Cell outer membrane</keyword>
<keyword evidence="2 6" id="KW-0472">Membrane</keyword>
<proteinExistence type="inferred from homology"/>
<evidence type="ECO:0000256" key="5">
    <source>
        <dbReference type="ARBA" id="ARBA00023288"/>
    </source>
</evidence>
<evidence type="ECO:0000256" key="2">
    <source>
        <dbReference type="ARBA" id="ARBA00023136"/>
    </source>
</evidence>
<dbReference type="Proteomes" id="UP001203423">
    <property type="component" value="Unassembled WGS sequence"/>
</dbReference>
<dbReference type="Gene3D" id="3.30.310.170">
    <property type="entry name" value="Outer membrane protein assembly factor BamC"/>
    <property type="match status" value="1"/>
</dbReference>
<evidence type="ECO:0000256" key="1">
    <source>
        <dbReference type="ARBA" id="ARBA00022729"/>
    </source>
</evidence>
<dbReference type="Pfam" id="PF06804">
    <property type="entry name" value="Lipoprotein_18"/>
    <property type="match status" value="1"/>
</dbReference>
<protein>
    <recommendedName>
        <fullName evidence="6">Outer membrane protein assembly factor BamC</fullName>
    </recommendedName>
</protein>
<keyword evidence="3 6" id="KW-0564">Palmitate</keyword>
<reference evidence="7 8" key="1">
    <citation type="submission" date="2022-01" db="EMBL/GenBank/DDBJ databases">
        <title>Whole genome-based taxonomy of the Shewanellaceae.</title>
        <authorList>
            <person name="Martin-Rodriguez A.J."/>
        </authorList>
    </citation>
    <scope>NUCLEOTIDE SEQUENCE [LARGE SCALE GENOMIC DNA]</scope>
    <source>
        <strain evidence="7 8">DSM 17177</strain>
    </source>
</reference>
<comment type="caution">
    <text evidence="7">The sequence shown here is derived from an EMBL/GenBank/DDBJ whole genome shotgun (WGS) entry which is preliminary data.</text>
</comment>
<dbReference type="InterPro" id="IPR042268">
    <property type="entry name" value="BamC_C"/>
</dbReference>
<dbReference type="Gene3D" id="3.30.530.50">
    <property type="match status" value="1"/>
</dbReference>
<dbReference type="HAMAP" id="MF_00924">
    <property type="entry name" value="OM_assembly_BamC"/>
    <property type="match status" value="1"/>
</dbReference>
<accession>A0ABT0LHB8</accession>
<name>A0ABT0LHB8_9GAMM</name>
<dbReference type="InterPro" id="IPR010653">
    <property type="entry name" value="NlpB/DapX"/>
</dbReference>
<evidence type="ECO:0000256" key="4">
    <source>
        <dbReference type="ARBA" id="ARBA00023237"/>
    </source>
</evidence>
<comment type="function">
    <text evidence="6">Part of the outer membrane protein assembly complex, which is involved in assembly and insertion of beta-barrel proteins into the outer membrane.</text>
</comment>
<dbReference type="InterPro" id="IPR014524">
    <property type="entry name" value="BamC"/>
</dbReference>
<dbReference type="PROSITE" id="PS51257">
    <property type="entry name" value="PROKAR_LIPOPROTEIN"/>
    <property type="match status" value="1"/>
</dbReference>
<sequence length="366" mass="41093">MLKQVTPLILIVAVSACSTSMERRQADGAEKYANTKATSDLIIPTGLLTPKYSLEYAIPPLGAKADPKQIGPALDIRPPLQVLPMAEGTRVEEGDDNIKVVVETIGTDVDLKQELFSDVKEYLAKEAIKIRQEDFDAGSIETDWITTKEVVDSSMWGEDKVFVLRQRYLFDITVSPHGRTGDLTISLVEHEQSYNGEPQDILLTAGDKRRYTIDMLNEAVSYIGIKREHALKNKRLQDSQGIDVSLIDDGDESPYWLADAGYKRTWERLSIVLPEMGFDITDTDPNLGVYFVKVEDDSGFWSSIWSDNDVTLPEGDYRITLKDVPGDLKKTSLYLTDADDKAVSDEMIKQVYATLSDLMQEKRKVR</sequence>
<dbReference type="RefSeq" id="WP_248942363.1">
    <property type="nucleotide sequence ID" value="NZ_JAKIKS010000118.1"/>
</dbReference>